<dbReference type="RefSeq" id="WP_203006636.1">
    <property type="nucleotide sequence ID" value="NZ_JAEACQ010000210.1"/>
</dbReference>
<dbReference type="PROSITE" id="PS00332">
    <property type="entry name" value="SOD_CU_ZN_2"/>
    <property type="match status" value="1"/>
</dbReference>
<evidence type="ECO:0000313" key="8">
    <source>
        <dbReference type="Proteomes" id="UP000604475"/>
    </source>
</evidence>
<feature type="chain" id="PRO_5038341093" description="Superoxide dismutase [Cu-Zn]" evidence="5">
    <location>
        <begin position="24"/>
        <end position="226"/>
    </location>
</feature>
<dbReference type="AlphaFoldDB" id="A0A937RKP0"/>
<feature type="signal peptide" evidence="5">
    <location>
        <begin position="1"/>
        <end position="23"/>
    </location>
</feature>
<proteinExistence type="inferred from homology"/>
<sequence>MRRQPSRPYRPALAVAAALVVLAGCGAGGDEKDSSAGADVSLDAASNSGEGSDAIPVGAQNASRDRLDVIMRDVGGREVGVVALIGAGSGTRVEGRFSGLAAQGYHGFHVHQNPVCDAEAPDGPFTTAGGHYNPGSTTHGEHAGDLPPLLFEKNGVDEVSVVTGRFTLEQLRQKGAALVVHEQADNLAHIPDRYQSNDAPSPGPDEKTRDAGDGGDRIACGVIPKG</sequence>
<organism evidence="7 8">
    <name type="scientific">Frankia nepalensis</name>
    <dbReference type="NCBI Taxonomy" id="1836974"/>
    <lineage>
        <taxon>Bacteria</taxon>
        <taxon>Bacillati</taxon>
        <taxon>Actinomycetota</taxon>
        <taxon>Actinomycetes</taxon>
        <taxon>Frankiales</taxon>
        <taxon>Frankiaceae</taxon>
        <taxon>Frankia</taxon>
    </lineage>
</organism>
<protein>
    <recommendedName>
        <fullName evidence="3">Superoxide dismutase [Cu-Zn]</fullName>
        <ecNumber evidence="3">1.15.1.1</ecNumber>
    </recommendedName>
</protein>
<dbReference type="Gene3D" id="2.60.40.200">
    <property type="entry name" value="Superoxide dismutase, copper/zinc binding domain"/>
    <property type="match status" value="1"/>
</dbReference>
<dbReference type="EC" id="1.15.1.1" evidence="3"/>
<comment type="caution">
    <text evidence="7">The sequence shown here is derived from an EMBL/GenBank/DDBJ whole genome shotgun (WGS) entry which is preliminary data.</text>
</comment>
<comment type="catalytic activity">
    <reaction evidence="3">
        <text>2 superoxide + 2 H(+) = H2O2 + O2</text>
        <dbReference type="Rhea" id="RHEA:20696"/>
        <dbReference type="ChEBI" id="CHEBI:15378"/>
        <dbReference type="ChEBI" id="CHEBI:15379"/>
        <dbReference type="ChEBI" id="CHEBI:16240"/>
        <dbReference type="ChEBI" id="CHEBI:18421"/>
        <dbReference type="EC" id="1.15.1.1"/>
    </reaction>
</comment>
<dbReference type="Pfam" id="PF00080">
    <property type="entry name" value="Sod_Cu"/>
    <property type="match status" value="1"/>
</dbReference>
<comment type="function">
    <text evidence="2">Destroys radicals which are normally produced within the cells and which are toxic to biological systems. May play a role in favoring mycobacterial survival in phagocytes.</text>
</comment>
<evidence type="ECO:0000256" key="3">
    <source>
        <dbReference type="RuleBase" id="RU000393"/>
    </source>
</evidence>
<accession>A0A937RKP0</accession>
<evidence type="ECO:0000313" key="7">
    <source>
        <dbReference type="EMBL" id="MBL7629094.1"/>
    </source>
</evidence>
<dbReference type="InterPro" id="IPR024134">
    <property type="entry name" value="SOD_Cu/Zn_/chaperone"/>
</dbReference>
<dbReference type="InterPro" id="IPR018152">
    <property type="entry name" value="SOD_Cu/Zn_BS"/>
</dbReference>
<dbReference type="Proteomes" id="UP000604475">
    <property type="component" value="Unassembled WGS sequence"/>
</dbReference>
<dbReference type="InterPro" id="IPR036423">
    <property type="entry name" value="SOD-like_Cu/Zn_dom_sf"/>
</dbReference>
<keyword evidence="8" id="KW-1185">Reference proteome</keyword>
<feature type="region of interest" description="Disordered" evidence="4">
    <location>
        <begin position="188"/>
        <end position="226"/>
    </location>
</feature>
<comment type="similarity">
    <text evidence="1 3">Belongs to the Cu-Zn superoxide dismutase family.</text>
</comment>
<dbReference type="PROSITE" id="PS51257">
    <property type="entry name" value="PROKAR_LIPOPROTEIN"/>
    <property type="match status" value="1"/>
</dbReference>
<feature type="region of interest" description="Disordered" evidence="4">
    <location>
        <begin position="28"/>
        <end position="54"/>
    </location>
</feature>
<evidence type="ECO:0000256" key="1">
    <source>
        <dbReference type="ARBA" id="ARBA00010457"/>
    </source>
</evidence>
<evidence type="ECO:0000256" key="4">
    <source>
        <dbReference type="SAM" id="MobiDB-lite"/>
    </source>
</evidence>
<name>A0A937RKP0_9ACTN</name>
<dbReference type="GO" id="GO:0005507">
    <property type="term" value="F:copper ion binding"/>
    <property type="evidence" value="ECO:0007669"/>
    <property type="project" value="InterPro"/>
</dbReference>
<keyword evidence="3" id="KW-0560">Oxidoreductase</keyword>
<dbReference type="InterPro" id="IPR001424">
    <property type="entry name" value="SOD_Cu_Zn_dom"/>
</dbReference>
<dbReference type="SUPFAM" id="SSF49329">
    <property type="entry name" value="Cu,Zn superoxide dismutase-like"/>
    <property type="match status" value="1"/>
</dbReference>
<dbReference type="GO" id="GO:0004784">
    <property type="term" value="F:superoxide dismutase activity"/>
    <property type="evidence" value="ECO:0007669"/>
    <property type="project" value="UniProtKB-EC"/>
</dbReference>
<comment type="cofactor">
    <cofactor evidence="3">
        <name>Cu cation</name>
        <dbReference type="ChEBI" id="CHEBI:23378"/>
    </cofactor>
    <text evidence="3">Binds 1 copper ion per subunit.</text>
</comment>
<evidence type="ECO:0000256" key="5">
    <source>
        <dbReference type="SAM" id="SignalP"/>
    </source>
</evidence>
<keyword evidence="3" id="KW-0479">Metal-binding</keyword>
<feature type="compositionally biased region" description="Basic and acidic residues" evidence="4">
    <location>
        <begin position="204"/>
        <end position="216"/>
    </location>
</feature>
<reference evidence="7" key="1">
    <citation type="submission" date="2020-12" db="EMBL/GenBank/DDBJ databases">
        <title>Genomic characterization of non-nitrogen-fixing Frankia strains.</title>
        <authorList>
            <person name="Carlos-Shanley C."/>
            <person name="Guerra T."/>
            <person name="Hahn D."/>
        </authorList>
    </citation>
    <scope>NUCLEOTIDE SEQUENCE</scope>
    <source>
        <strain evidence="7">CN6</strain>
    </source>
</reference>
<feature type="domain" description="Superoxide dismutase copper/zinc binding" evidence="6">
    <location>
        <begin position="89"/>
        <end position="223"/>
    </location>
</feature>
<evidence type="ECO:0000256" key="2">
    <source>
        <dbReference type="ARBA" id="ARBA00024900"/>
    </source>
</evidence>
<keyword evidence="3" id="KW-0186">Copper</keyword>
<keyword evidence="3" id="KW-0862">Zinc</keyword>
<gene>
    <name evidence="7" type="ORF">I7412_18405</name>
</gene>
<comment type="cofactor">
    <cofactor evidence="3">
        <name>Zn(2+)</name>
        <dbReference type="ChEBI" id="CHEBI:29105"/>
    </cofactor>
    <text evidence="3">Binds 1 zinc ion per subunit.</text>
</comment>
<evidence type="ECO:0000259" key="6">
    <source>
        <dbReference type="Pfam" id="PF00080"/>
    </source>
</evidence>
<dbReference type="EMBL" id="JAEACQ010000210">
    <property type="protein sequence ID" value="MBL7629094.1"/>
    <property type="molecule type" value="Genomic_DNA"/>
</dbReference>
<dbReference type="PANTHER" id="PTHR10003">
    <property type="entry name" value="SUPEROXIDE DISMUTASE CU-ZN -RELATED"/>
    <property type="match status" value="1"/>
</dbReference>
<keyword evidence="5" id="KW-0732">Signal</keyword>